<dbReference type="Proteomes" id="UP000228987">
    <property type="component" value="Unassembled WGS sequence"/>
</dbReference>
<gene>
    <name evidence="9" type="ORF">COA71_02710</name>
    <name evidence="8" type="ORF">COA71_07410</name>
</gene>
<evidence type="ECO:0000259" key="7">
    <source>
        <dbReference type="PROSITE" id="PS51746"/>
    </source>
</evidence>
<feature type="region of interest" description="Disordered" evidence="6">
    <location>
        <begin position="258"/>
        <end position="322"/>
    </location>
</feature>
<dbReference type="Pfam" id="PF07504">
    <property type="entry name" value="FTP"/>
    <property type="match status" value="1"/>
</dbReference>
<feature type="compositionally biased region" description="Polar residues" evidence="6">
    <location>
        <begin position="258"/>
        <end position="268"/>
    </location>
</feature>
<dbReference type="GO" id="GO:0046872">
    <property type="term" value="F:metal ion binding"/>
    <property type="evidence" value="ECO:0007669"/>
    <property type="project" value="UniProtKB-KW"/>
</dbReference>
<organism evidence="8 10">
    <name type="scientific">SAR86 cluster bacterium</name>
    <dbReference type="NCBI Taxonomy" id="2030880"/>
    <lineage>
        <taxon>Bacteria</taxon>
        <taxon>Pseudomonadati</taxon>
        <taxon>Pseudomonadota</taxon>
        <taxon>Gammaproteobacteria</taxon>
        <taxon>SAR86 cluster</taxon>
    </lineage>
</organism>
<evidence type="ECO:0000256" key="3">
    <source>
        <dbReference type="ARBA" id="ARBA00022801"/>
    </source>
</evidence>
<dbReference type="SMART" id="SM00331">
    <property type="entry name" value="PP2C_SIG"/>
    <property type="match status" value="1"/>
</dbReference>
<feature type="compositionally biased region" description="Basic and acidic residues" evidence="6">
    <location>
        <begin position="287"/>
        <end position="297"/>
    </location>
</feature>
<protein>
    <recommendedName>
        <fullName evidence="7">PPM-type phosphatase domain-containing protein</fullName>
    </recommendedName>
</protein>
<dbReference type="InterPro" id="IPR015655">
    <property type="entry name" value="PP2C"/>
</dbReference>
<dbReference type="SUPFAM" id="SSF81606">
    <property type="entry name" value="PP2C-like"/>
    <property type="match status" value="1"/>
</dbReference>
<evidence type="ECO:0000256" key="4">
    <source>
        <dbReference type="ARBA" id="ARBA00022833"/>
    </source>
</evidence>
<keyword evidence="4" id="KW-0862">Zinc</keyword>
<evidence type="ECO:0000313" key="8">
    <source>
        <dbReference type="EMBL" id="PCJ41830.1"/>
    </source>
</evidence>
<keyword evidence="5" id="KW-0482">Metalloprotease</keyword>
<feature type="compositionally biased region" description="Polar residues" evidence="6">
    <location>
        <begin position="352"/>
        <end position="369"/>
    </location>
</feature>
<keyword evidence="3" id="KW-0378">Hydrolase</keyword>
<dbReference type="InterPro" id="IPR036457">
    <property type="entry name" value="PPM-type-like_dom_sf"/>
</dbReference>
<comment type="caution">
    <text evidence="8">The sequence shown here is derived from an EMBL/GenBank/DDBJ whole genome shotgun (WGS) entry which is preliminary data.</text>
</comment>
<keyword evidence="2" id="KW-0479">Metal-binding</keyword>
<evidence type="ECO:0000256" key="1">
    <source>
        <dbReference type="ARBA" id="ARBA00022670"/>
    </source>
</evidence>
<dbReference type="AlphaFoldDB" id="A0A2A5CEE3"/>
<dbReference type="GO" id="GO:0004722">
    <property type="term" value="F:protein serine/threonine phosphatase activity"/>
    <property type="evidence" value="ECO:0007669"/>
    <property type="project" value="InterPro"/>
</dbReference>
<feature type="region of interest" description="Disordered" evidence="6">
    <location>
        <begin position="349"/>
        <end position="408"/>
    </location>
</feature>
<dbReference type="InterPro" id="IPR011096">
    <property type="entry name" value="FTP_domain"/>
</dbReference>
<proteinExistence type="predicted"/>
<feature type="domain" description="PPM-type phosphatase" evidence="7">
    <location>
        <begin position="6"/>
        <end position="254"/>
    </location>
</feature>
<dbReference type="InterPro" id="IPR001932">
    <property type="entry name" value="PPM-type_phosphatase-like_dom"/>
</dbReference>
<accession>A0A2A5CEE3</accession>
<feature type="compositionally biased region" description="Polar residues" evidence="6">
    <location>
        <begin position="394"/>
        <end position="404"/>
    </location>
</feature>
<dbReference type="Pfam" id="PF13672">
    <property type="entry name" value="PP2C_2"/>
    <property type="match status" value="1"/>
</dbReference>
<keyword evidence="1" id="KW-0645">Protease</keyword>
<dbReference type="Gene3D" id="3.10.450.490">
    <property type="match status" value="1"/>
</dbReference>
<evidence type="ECO:0000313" key="10">
    <source>
        <dbReference type="Proteomes" id="UP000228987"/>
    </source>
</evidence>
<dbReference type="SMART" id="SM00332">
    <property type="entry name" value="PP2Cc"/>
    <property type="match status" value="1"/>
</dbReference>
<name>A0A2A5CEE3_9GAMM</name>
<evidence type="ECO:0000256" key="2">
    <source>
        <dbReference type="ARBA" id="ARBA00022723"/>
    </source>
</evidence>
<dbReference type="EMBL" id="NVWI01000004">
    <property type="protein sequence ID" value="PCJ41830.1"/>
    <property type="molecule type" value="Genomic_DNA"/>
</dbReference>
<evidence type="ECO:0000313" key="9">
    <source>
        <dbReference type="EMBL" id="PCJ43793.1"/>
    </source>
</evidence>
<reference evidence="10" key="1">
    <citation type="submission" date="2017-08" db="EMBL/GenBank/DDBJ databases">
        <title>A dynamic microbial community with high functional redundancy inhabits the cold, oxic subseafloor aquifer.</title>
        <authorList>
            <person name="Tully B.J."/>
            <person name="Wheat C.G."/>
            <person name="Glazer B.T."/>
            <person name="Huber J.A."/>
        </authorList>
    </citation>
    <scope>NUCLEOTIDE SEQUENCE [LARGE SCALE GENOMIC DNA]</scope>
</reference>
<evidence type="ECO:0000256" key="5">
    <source>
        <dbReference type="ARBA" id="ARBA00023049"/>
    </source>
</evidence>
<dbReference type="CDD" id="cd00143">
    <property type="entry name" value="PP2Cc"/>
    <property type="match status" value="1"/>
</dbReference>
<feature type="compositionally biased region" description="Polar residues" evidence="6">
    <location>
        <begin position="298"/>
        <end position="322"/>
    </location>
</feature>
<reference evidence="8" key="2">
    <citation type="journal article" date="2018" name="ISME J.">
        <title>A dynamic microbial community with high functional redundancy inhabits the cold, oxic subseafloor aquifer.</title>
        <authorList>
            <person name="Tully B.J."/>
            <person name="Wheat C.G."/>
            <person name="Glazer B.T."/>
            <person name="Huber J.A."/>
        </authorList>
    </citation>
    <scope>NUCLEOTIDE SEQUENCE</scope>
    <source>
        <strain evidence="8">NORP41</strain>
    </source>
</reference>
<evidence type="ECO:0000256" key="6">
    <source>
        <dbReference type="SAM" id="MobiDB-lite"/>
    </source>
</evidence>
<sequence length="582" mass="62680">MPSQNKCSITSFSHIGHREENQDRFSVLQNSEQQSLLCVVADGMGGHKGSALAAQTVIETANTLWQEQLLRASIDIEGVESFLYKLVSESHLAVNKVGEANGLEPRSTLAALYLYKDGEHDKAISIHAGDSRITQYSNTQKIAQSFDHSLAQLKVLQGKITEEELAEDPDQGTVISNIGGQDLPDPEITHWDLAKGERFTVCSDGFWEIFSTEEVLALFDTDSKEADAIIEAALLEKMKERPKHDNTTVIMVEINASNQDSLMTNSNQDDNEHQPMPEVEDPITNPGKREAVTESRVDSASSPDSQATRPSATISSDASSNAGSTKKWLLIAGVIVVLAGLVMIMSGGSEEAGSQNTNQSENNDQSQGADGTLEEAESTANQANGEGGEGLPVTQDTTPATNSEGAVREDRVLDSIQLETAIEVSSNEELIAEITDMLLLNDRLGPNDALSISTEGEVNGNRIIRLEQTHLGIPVFGAEVVAVEINGNVFNISGSTGNDIEINVEPELSFDQALDLANQSLAMAVSPRAETDAAQLIIVEVEGTYHLAWYIEVVIEGAQERVFLDAQDGAVLMRLPVNIGEA</sequence>
<dbReference type="EMBL" id="NVWI01000001">
    <property type="protein sequence ID" value="PCJ43793.1"/>
    <property type="molecule type" value="Genomic_DNA"/>
</dbReference>
<dbReference type="GO" id="GO:0008237">
    <property type="term" value="F:metallopeptidase activity"/>
    <property type="evidence" value="ECO:0007669"/>
    <property type="project" value="UniProtKB-KW"/>
</dbReference>
<dbReference type="PROSITE" id="PS51746">
    <property type="entry name" value="PPM_2"/>
    <property type="match status" value="1"/>
</dbReference>
<dbReference type="GO" id="GO:0006508">
    <property type="term" value="P:proteolysis"/>
    <property type="evidence" value="ECO:0007669"/>
    <property type="project" value="UniProtKB-KW"/>
</dbReference>
<dbReference type="Gene3D" id="3.60.40.10">
    <property type="entry name" value="PPM-type phosphatase domain"/>
    <property type="match status" value="1"/>
</dbReference>
<dbReference type="PANTHER" id="PTHR47992">
    <property type="entry name" value="PROTEIN PHOSPHATASE"/>
    <property type="match status" value="1"/>
</dbReference>